<dbReference type="GO" id="GO:0032549">
    <property type="term" value="F:ribonucleoside binding"/>
    <property type="evidence" value="ECO:0007669"/>
    <property type="project" value="InterPro"/>
</dbReference>
<evidence type="ECO:0000259" key="13">
    <source>
        <dbReference type="Pfam" id="PF04563"/>
    </source>
</evidence>
<comment type="subcellular location">
    <subcellularLocation>
        <location evidence="7">Plastid</location>
        <location evidence="7">Chloroplast</location>
    </subcellularLocation>
</comment>
<evidence type="ECO:0000256" key="3">
    <source>
        <dbReference type="ARBA" id="ARBA00022679"/>
    </source>
</evidence>
<dbReference type="Pfam" id="PF04560">
    <property type="entry name" value="RNA_pol_Rpb2_7"/>
    <property type="match status" value="1"/>
</dbReference>
<dbReference type="InterPro" id="IPR019462">
    <property type="entry name" value="DNA-dir_RNA_pol_bsu_external_1"/>
</dbReference>
<evidence type="ECO:0000259" key="11">
    <source>
        <dbReference type="Pfam" id="PF04560"/>
    </source>
</evidence>
<keyword evidence="16" id="KW-0934">Plastid</keyword>
<keyword evidence="5 7" id="KW-0804">Transcription</keyword>
<name>A0A0K2RWQ7_9STRA</name>
<proteinExistence type="inferred from homology"/>
<dbReference type="GeneID" id="25398281"/>
<dbReference type="Gene3D" id="2.30.150.10">
    <property type="entry name" value="DNA-directed RNA polymerase, beta subunit, external 1 domain"/>
    <property type="match status" value="1"/>
</dbReference>
<comment type="similarity">
    <text evidence="1 7 8">Belongs to the RNA polymerase beta chain family.</text>
</comment>
<dbReference type="PROSITE" id="PS01166">
    <property type="entry name" value="RNA_POL_BETA"/>
    <property type="match status" value="1"/>
</dbReference>
<evidence type="ECO:0000313" key="16">
    <source>
        <dbReference type="EMBL" id="BAS19042.1"/>
    </source>
</evidence>
<dbReference type="InterPro" id="IPR042107">
    <property type="entry name" value="DNA-dir_RNA_pol_bsu_ext_1_sf"/>
</dbReference>
<dbReference type="InterPro" id="IPR010243">
    <property type="entry name" value="RNA_pol_bsu_bac"/>
</dbReference>
<dbReference type="Gene3D" id="3.90.1110.10">
    <property type="entry name" value="RNA polymerase Rpb2, domain 2"/>
    <property type="match status" value="1"/>
</dbReference>
<dbReference type="Gene3D" id="3.90.1800.10">
    <property type="entry name" value="RNA polymerase alpha subunit dimerisation domain"/>
    <property type="match status" value="1"/>
</dbReference>
<reference evidence="16" key="1">
    <citation type="journal article" date="2016" name="Curr. Genet.">
        <title>Sequencing and analysis of the complete organellar genomes of Parmales, a closely related group to Bacillariophyta (diatoms).</title>
        <authorList>
            <person name="Tajima N."/>
            <person name="Saitoh K."/>
            <person name="Sato S."/>
            <person name="Maruyama F."/>
            <person name="Ichinomiya M."/>
            <person name="Yoshikawa S."/>
            <person name="Kurokawa K."/>
            <person name="Ohta H."/>
            <person name="Tabata S."/>
            <person name="Kuwata A."/>
            <person name="Sato N."/>
        </authorList>
    </citation>
    <scope>NUCLEOTIDE SEQUENCE</scope>
</reference>
<evidence type="ECO:0000259" key="10">
    <source>
        <dbReference type="Pfam" id="PF00562"/>
    </source>
</evidence>
<dbReference type="GO" id="GO:0000428">
    <property type="term" value="C:DNA-directed RNA polymerase complex"/>
    <property type="evidence" value="ECO:0007669"/>
    <property type="project" value="UniProtKB-KW"/>
</dbReference>
<feature type="domain" description="DNA-directed RNA polymerase beta subunit external 1" evidence="15">
    <location>
        <begin position="460"/>
        <end position="526"/>
    </location>
</feature>
<feature type="domain" description="RNA polymerase Rpb2" evidence="11">
    <location>
        <begin position="990"/>
        <end position="1064"/>
    </location>
</feature>
<keyword evidence="4 7" id="KW-0548">Nucleotidyltransferase</keyword>
<evidence type="ECO:0000256" key="8">
    <source>
        <dbReference type="RuleBase" id="RU000434"/>
    </source>
</evidence>
<comment type="function">
    <text evidence="7 9">DNA-dependent RNA polymerase catalyzes the transcription of DNA into RNA using the four ribonucleoside triphosphates as substrates.</text>
</comment>
<comment type="catalytic activity">
    <reaction evidence="6 7 9">
        <text>RNA(n) + a ribonucleoside 5'-triphosphate = RNA(n+1) + diphosphate</text>
        <dbReference type="Rhea" id="RHEA:21248"/>
        <dbReference type="Rhea" id="RHEA-COMP:14527"/>
        <dbReference type="Rhea" id="RHEA-COMP:17342"/>
        <dbReference type="ChEBI" id="CHEBI:33019"/>
        <dbReference type="ChEBI" id="CHEBI:61557"/>
        <dbReference type="ChEBI" id="CHEBI:140395"/>
        <dbReference type="EC" id="2.7.7.6"/>
    </reaction>
</comment>
<dbReference type="EC" id="2.7.7.6" evidence="7"/>
<comment type="subunit">
    <text evidence="7 9">In plastids the minimal PEP RNA polymerase catalytic core is composed of four subunits: alpha, beta, beta', and beta''. When a (nuclear-encoded) sigma factor is associated with the core the holoenzyme is formed, which can initiate transcription.</text>
</comment>
<dbReference type="Gene3D" id="2.40.270.10">
    <property type="entry name" value="DNA-directed RNA polymerase, subunit 2, domain 6"/>
    <property type="match status" value="1"/>
</dbReference>
<evidence type="ECO:0000256" key="4">
    <source>
        <dbReference type="ARBA" id="ARBA00022695"/>
    </source>
</evidence>
<evidence type="ECO:0000256" key="6">
    <source>
        <dbReference type="ARBA" id="ARBA00048552"/>
    </source>
</evidence>
<evidence type="ECO:0000256" key="7">
    <source>
        <dbReference type="HAMAP-Rule" id="MF_01321"/>
    </source>
</evidence>
<dbReference type="InterPro" id="IPR007644">
    <property type="entry name" value="RNA_pol_bsu_protrusion"/>
</dbReference>
<dbReference type="InterPro" id="IPR007120">
    <property type="entry name" value="DNA-dir_RNAP_su2_dom"/>
</dbReference>
<dbReference type="Gene3D" id="2.40.50.150">
    <property type="match status" value="1"/>
</dbReference>
<dbReference type="InterPro" id="IPR007121">
    <property type="entry name" value="RNA_pol_bsu_CS"/>
</dbReference>
<dbReference type="NCBIfam" id="NF001616">
    <property type="entry name" value="PRK00405.1"/>
    <property type="match status" value="1"/>
</dbReference>
<dbReference type="GO" id="GO:0006351">
    <property type="term" value="P:DNA-templated transcription"/>
    <property type="evidence" value="ECO:0007669"/>
    <property type="project" value="UniProtKB-UniRule"/>
</dbReference>
<sequence>MQNPKTFITTLPDFIEIQKTSFCWFISHGLTEELSNFSSILDFTGNIEVCIFANEYKLKKPKYSEFESKQRDSTYSARIYIPIEIRDRQLKTITNRKKVFIGTLPLMTNKATFIINGCERVIISQIIRSPGIYFEHEKNNKKRYKGTLISNRGSWLKFHIRDIKIPSEILKIYSLPPLSSPHKEKYRDIEIEIDKSTKISAVELLHEMGLTTKEISQSVKYPLYFAPALEINDLLRDTQNLNKTEIFSETNSVFLKIFDRRYYDLGHVGRLKVNKKLQLNISEKTNTLTYQDIIAILDYLITITNEKGVADDIDHLKNRKVRSVGELLQNQFRVGLNRLERTIKERMTICDSLTLKPATLINPKPVMATMKEFFGSSQLSQFMDQTNPLSALTHKRRISGLGPGGLNRDRISFAVRDIHPSHYGRICPIETPEGQNAGLIASLTTCARVNCYGFIETPFWKVTKGRVIKTGKPIYLTADLEDNFKIAPADININLDGILTKQLIPVRYKQDFITVSPQDVDFIAVSTVQVVSAAAALIPFFEHDDANRALMGSNMQRQSVPLLLPQKPIVGTGLESQVAIDSGMVITAFRRGIIIDVSSKHIIVKEKAGKKTLYELQKYNRSNQDTCINHRPIVWVGEKVESGQVLADGPSTNGGELSLGQNITVAYMPWQGYNFEDAILINERLVYEDVFTSIHIEKYDIEVRQTKVGAEEITRDIPNININSIQNLDEHGIIYKGAFVKPGDILVGKITPKGESDQLPEGKLLRAIFGEKAKDVRDTSLRVPNGHHGRVLDIKIFDRDKGDELPAGVNMSVRIFLAEIRKIQVGDKIAGRHGNKGIISRILPRQDMPYLPDGTPVDVILNPLGVPSRMNVGQLYECLLGLAGHKLNRRFKILPFDEMYGPDTSRILINKKLRQASLEKNEAWIFNPYSPGKIVLIDGRNGEPFENPVTVGKAYMLKLVHLVDDKIHARSTGPYSLVTQQPLGGKSQHGGQRFGEMEVWALEAFGAAHTLQELLTVKSDDMQGRNDALNAIVKGRPIPKSGIPESFKVLIRELQAIGLDISTYKMGELNSELNYNTEVDLMEKYDPNSKRFSPMSIF</sequence>
<feature type="domain" description="DNA-directed RNA polymerase subunit 2 hybrid-binding" evidence="10">
    <location>
        <begin position="590"/>
        <end position="988"/>
    </location>
</feature>
<evidence type="ECO:0000259" key="14">
    <source>
        <dbReference type="Pfam" id="PF04565"/>
    </source>
</evidence>
<dbReference type="Pfam" id="PF04565">
    <property type="entry name" value="RNA_pol_Rpb2_3"/>
    <property type="match status" value="1"/>
</dbReference>
<dbReference type="HAMAP" id="MF_01321">
    <property type="entry name" value="RNApol_bact_RpoB"/>
    <property type="match status" value="1"/>
</dbReference>
<dbReference type="SUPFAM" id="SSF64484">
    <property type="entry name" value="beta and beta-prime subunits of DNA dependent RNA-polymerase"/>
    <property type="match status" value="1"/>
</dbReference>
<feature type="domain" description="RNA polymerase beta subunit protrusion" evidence="13">
    <location>
        <begin position="54"/>
        <end position="366"/>
    </location>
</feature>
<dbReference type="InterPro" id="IPR007645">
    <property type="entry name" value="RNA_pol_Rpb2_3"/>
</dbReference>
<dbReference type="CDD" id="cd00653">
    <property type="entry name" value="RNA_pol_B_RPB2"/>
    <property type="match status" value="1"/>
</dbReference>
<dbReference type="Gene3D" id="2.40.50.100">
    <property type="match status" value="1"/>
</dbReference>
<dbReference type="GO" id="GO:0003677">
    <property type="term" value="F:DNA binding"/>
    <property type="evidence" value="ECO:0007669"/>
    <property type="project" value="UniProtKB-UniRule"/>
</dbReference>
<dbReference type="Pfam" id="PF04561">
    <property type="entry name" value="RNA_pol_Rpb2_2"/>
    <property type="match status" value="1"/>
</dbReference>
<evidence type="ECO:0000256" key="5">
    <source>
        <dbReference type="ARBA" id="ARBA00023163"/>
    </source>
</evidence>
<dbReference type="InterPro" id="IPR014724">
    <property type="entry name" value="RNA_pol_RPB2_OB-fold"/>
</dbReference>
<dbReference type="EMBL" id="AP014625">
    <property type="protein sequence ID" value="BAS19042.1"/>
    <property type="molecule type" value="Genomic_DNA"/>
</dbReference>
<dbReference type="InterPro" id="IPR007642">
    <property type="entry name" value="RNA_pol_Rpb2_2"/>
</dbReference>
<evidence type="ECO:0000256" key="1">
    <source>
        <dbReference type="ARBA" id="ARBA00006835"/>
    </source>
</evidence>
<dbReference type="Pfam" id="PF10385">
    <property type="entry name" value="RNA_pol_Rpb2_45"/>
    <property type="match status" value="1"/>
</dbReference>
<dbReference type="InterPro" id="IPR007641">
    <property type="entry name" value="RNA_pol_Rpb2_7"/>
</dbReference>
<evidence type="ECO:0000256" key="9">
    <source>
        <dbReference type="RuleBase" id="RU363031"/>
    </source>
</evidence>
<dbReference type="NCBIfam" id="TIGR02013">
    <property type="entry name" value="rpoB"/>
    <property type="match status" value="1"/>
</dbReference>
<dbReference type="PANTHER" id="PTHR20856">
    <property type="entry name" value="DNA-DIRECTED RNA POLYMERASE I SUBUNIT 2"/>
    <property type="match status" value="1"/>
</dbReference>
<feature type="domain" description="RNA polymerase Rpb2" evidence="12">
    <location>
        <begin position="193"/>
        <end position="322"/>
    </location>
</feature>
<evidence type="ECO:0000259" key="15">
    <source>
        <dbReference type="Pfam" id="PF10385"/>
    </source>
</evidence>
<keyword evidence="2 7" id="KW-0240">DNA-directed RNA polymerase</keyword>
<feature type="domain" description="RNA polymerase Rpb2" evidence="14">
    <location>
        <begin position="381"/>
        <end position="449"/>
    </location>
</feature>
<dbReference type="RefSeq" id="YP_009163588.1">
    <property type="nucleotide sequence ID" value="NC_027746.1"/>
</dbReference>
<keyword evidence="3 7" id="KW-0808">Transferase</keyword>
<dbReference type="AlphaFoldDB" id="A0A0K2RWQ7"/>
<dbReference type="GO" id="GO:0003899">
    <property type="term" value="F:DNA-directed RNA polymerase activity"/>
    <property type="evidence" value="ECO:0007669"/>
    <property type="project" value="UniProtKB-UniRule"/>
</dbReference>
<accession>A0A0K2RWQ7</accession>
<dbReference type="InterPro" id="IPR037034">
    <property type="entry name" value="RNA_pol_Rpb2_2_sf"/>
</dbReference>
<organism evidence="16">
    <name type="scientific">Triparma laevis</name>
    <dbReference type="NCBI Taxonomy" id="1534972"/>
    <lineage>
        <taxon>Eukaryota</taxon>
        <taxon>Sar</taxon>
        <taxon>Stramenopiles</taxon>
        <taxon>Ochrophyta</taxon>
        <taxon>Bolidophyceae</taxon>
        <taxon>Parmales</taxon>
        <taxon>Triparmaceae</taxon>
        <taxon>Triparma</taxon>
    </lineage>
</organism>
<gene>
    <name evidence="7 16" type="primary">rpoB</name>
</gene>
<keyword evidence="16" id="KW-0150">Chloroplast</keyword>
<dbReference type="Pfam" id="PF04563">
    <property type="entry name" value="RNA_pol_Rpb2_1"/>
    <property type="match status" value="1"/>
</dbReference>
<dbReference type="InterPro" id="IPR015712">
    <property type="entry name" value="DNA-dir_RNA_pol_su2"/>
</dbReference>
<protein>
    <recommendedName>
        <fullName evidence="7">DNA-directed RNA polymerase subunit beta</fullName>
        <ecNumber evidence="7">2.7.7.6</ecNumber>
    </recommendedName>
    <alternativeName>
        <fullName evidence="7">PEP</fullName>
    </alternativeName>
    <alternativeName>
        <fullName evidence="7">Plastid-encoded RNA polymerase subunit beta</fullName>
        <shortName evidence="7">RNA polymerase subunit beta</shortName>
    </alternativeName>
</protein>
<dbReference type="Pfam" id="PF00562">
    <property type="entry name" value="RNA_pol_Rpb2_6"/>
    <property type="match status" value="1"/>
</dbReference>
<evidence type="ECO:0000259" key="12">
    <source>
        <dbReference type="Pfam" id="PF04561"/>
    </source>
</evidence>
<dbReference type="Gene3D" id="3.90.1100.10">
    <property type="match status" value="1"/>
</dbReference>
<evidence type="ECO:0000256" key="2">
    <source>
        <dbReference type="ARBA" id="ARBA00022478"/>
    </source>
</evidence>
<geneLocation type="chloroplast" evidence="16"/>
<dbReference type="GO" id="GO:0009507">
    <property type="term" value="C:chloroplast"/>
    <property type="evidence" value="ECO:0007669"/>
    <property type="project" value="UniProtKB-SubCell"/>
</dbReference>
<dbReference type="InterPro" id="IPR037033">
    <property type="entry name" value="DNA-dir_RNAP_su2_hyb_sf"/>
</dbReference>